<dbReference type="OrthoDB" id="5772781at2759"/>
<proteinExistence type="predicted"/>
<evidence type="ECO:0000313" key="2">
    <source>
        <dbReference type="Proteomes" id="UP000186922"/>
    </source>
</evidence>
<dbReference type="EMBL" id="BDGG01000026">
    <property type="protein sequence ID" value="GAV09766.1"/>
    <property type="molecule type" value="Genomic_DNA"/>
</dbReference>
<name>A0A1D1W8T5_RAMVA</name>
<organism evidence="1 2">
    <name type="scientific">Ramazzottius varieornatus</name>
    <name type="common">Water bear</name>
    <name type="synonym">Tardigrade</name>
    <dbReference type="NCBI Taxonomy" id="947166"/>
    <lineage>
        <taxon>Eukaryota</taxon>
        <taxon>Metazoa</taxon>
        <taxon>Ecdysozoa</taxon>
        <taxon>Tardigrada</taxon>
        <taxon>Eutardigrada</taxon>
        <taxon>Parachela</taxon>
        <taxon>Hypsibioidea</taxon>
        <taxon>Ramazzottiidae</taxon>
        <taxon>Ramazzottius</taxon>
    </lineage>
</organism>
<reference evidence="1 2" key="1">
    <citation type="journal article" date="2016" name="Nat. Commun.">
        <title>Extremotolerant tardigrade genome and improved radiotolerance of human cultured cells by tardigrade-unique protein.</title>
        <authorList>
            <person name="Hashimoto T."/>
            <person name="Horikawa D.D."/>
            <person name="Saito Y."/>
            <person name="Kuwahara H."/>
            <person name="Kozuka-Hata H."/>
            <person name="Shin-I T."/>
            <person name="Minakuchi Y."/>
            <person name="Ohishi K."/>
            <person name="Motoyama A."/>
            <person name="Aizu T."/>
            <person name="Enomoto A."/>
            <person name="Kondo K."/>
            <person name="Tanaka S."/>
            <person name="Hara Y."/>
            <person name="Koshikawa S."/>
            <person name="Sagara H."/>
            <person name="Miura T."/>
            <person name="Yokobori S."/>
            <person name="Miyagawa K."/>
            <person name="Suzuki Y."/>
            <person name="Kubo T."/>
            <person name="Oyama M."/>
            <person name="Kohara Y."/>
            <person name="Fujiyama A."/>
            <person name="Arakawa K."/>
            <person name="Katayama T."/>
            <person name="Toyoda A."/>
            <person name="Kunieda T."/>
        </authorList>
    </citation>
    <scope>NUCLEOTIDE SEQUENCE [LARGE SCALE GENOMIC DNA]</scope>
    <source>
        <strain evidence="1 2">YOKOZUNA-1</strain>
    </source>
</reference>
<dbReference type="InterPro" id="IPR036305">
    <property type="entry name" value="RGS_sf"/>
</dbReference>
<dbReference type="AlphaFoldDB" id="A0A1D1W8T5"/>
<keyword evidence="2" id="KW-1185">Reference proteome</keyword>
<gene>
    <name evidence="1" type="primary">RvY_19252-1</name>
    <name evidence="1" type="synonym">RvY_19252.1</name>
    <name evidence="1" type="ORF">RvY_19252</name>
</gene>
<protein>
    <recommendedName>
        <fullName evidence="3">RGS domain-containing protein</fullName>
    </recommendedName>
</protein>
<evidence type="ECO:0008006" key="3">
    <source>
        <dbReference type="Google" id="ProtNLM"/>
    </source>
</evidence>
<sequence>MDEVLEDPLALSFLMSYMEPKNGTPFIHFYLTCAGFRASAEQLLEVKNQRRAGGELVMEGMSADLLAESDSFSQPLDDKDLPSCSVPVLPTLDAGEGDADLFGDLESLRSGGQRRNDVPWNKLSRDSGRLDTSVMRIVTGTLPLNERSPTHPKRLLNMIGLFQSMLFS</sequence>
<evidence type="ECO:0000313" key="1">
    <source>
        <dbReference type="EMBL" id="GAV09766.1"/>
    </source>
</evidence>
<accession>A0A1D1W8T5</accession>
<dbReference type="SUPFAM" id="SSF48097">
    <property type="entry name" value="Regulator of G-protein signaling, RGS"/>
    <property type="match status" value="1"/>
</dbReference>
<comment type="caution">
    <text evidence="1">The sequence shown here is derived from an EMBL/GenBank/DDBJ whole genome shotgun (WGS) entry which is preliminary data.</text>
</comment>
<dbReference type="Proteomes" id="UP000186922">
    <property type="component" value="Unassembled WGS sequence"/>
</dbReference>